<accession>A0A644SVJ0</accession>
<keyword evidence="3 6" id="KW-0812">Transmembrane</keyword>
<dbReference type="GO" id="GO:0005886">
    <property type="term" value="C:plasma membrane"/>
    <property type="evidence" value="ECO:0007669"/>
    <property type="project" value="UniProtKB-SubCell"/>
</dbReference>
<organism evidence="7">
    <name type="scientific">bioreactor metagenome</name>
    <dbReference type="NCBI Taxonomy" id="1076179"/>
    <lineage>
        <taxon>unclassified sequences</taxon>
        <taxon>metagenomes</taxon>
        <taxon>ecological metagenomes</taxon>
    </lineage>
</organism>
<protein>
    <recommendedName>
        <fullName evidence="8">Biopolymer transport protein ExbD</fullName>
    </recommendedName>
</protein>
<dbReference type="EMBL" id="VSSQ01000007">
    <property type="protein sequence ID" value="MPL58720.1"/>
    <property type="molecule type" value="Genomic_DNA"/>
</dbReference>
<evidence type="ECO:0000313" key="7">
    <source>
        <dbReference type="EMBL" id="MPL58720.1"/>
    </source>
</evidence>
<dbReference type="Pfam" id="PF02472">
    <property type="entry name" value="ExbD"/>
    <property type="match status" value="1"/>
</dbReference>
<dbReference type="GO" id="GO:0022857">
    <property type="term" value="F:transmembrane transporter activity"/>
    <property type="evidence" value="ECO:0007669"/>
    <property type="project" value="InterPro"/>
</dbReference>
<evidence type="ECO:0000256" key="4">
    <source>
        <dbReference type="ARBA" id="ARBA00022989"/>
    </source>
</evidence>
<sequence>MKLDKLRVRQSPRLMIIPMIDIIFFLLVFFMMSTLDMVEQNVLPVALPQASASKSDQTIQVPITITVQGKILFGQEEISPDKVSERVKDEVYQNPETFFVLRADRQVEYGHVIWLLDELKSSGVRRVSVATETKP</sequence>
<comment type="caution">
    <text evidence="7">The sequence shown here is derived from an EMBL/GenBank/DDBJ whole genome shotgun (WGS) entry which is preliminary data.</text>
</comment>
<dbReference type="PANTHER" id="PTHR30558:SF3">
    <property type="entry name" value="BIOPOLYMER TRANSPORT PROTEIN EXBD-RELATED"/>
    <property type="match status" value="1"/>
</dbReference>
<evidence type="ECO:0000256" key="2">
    <source>
        <dbReference type="ARBA" id="ARBA00022475"/>
    </source>
</evidence>
<dbReference type="Gene3D" id="3.30.420.270">
    <property type="match status" value="1"/>
</dbReference>
<evidence type="ECO:0000256" key="3">
    <source>
        <dbReference type="ARBA" id="ARBA00022692"/>
    </source>
</evidence>
<dbReference type="InterPro" id="IPR003400">
    <property type="entry name" value="ExbD"/>
</dbReference>
<evidence type="ECO:0000256" key="1">
    <source>
        <dbReference type="ARBA" id="ARBA00004162"/>
    </source>
</evidence>
<keyword evidence="5 6" id="KW-0472">Membrane</keyword>
<evidence type="ECO:0008006" key="8">
    <source>
        <dbReference type="Google" id="ProtNLM"/>
    </source>
</evidence>
<dbReference type="PANTHER" id="PTHR30558">
    <property type="entry name" value="EXBD MEMBRANE COMPONENT OF PMF-DRIVEN MACROMOLECULE IMPORT SYSTEM"/>
    <property type="match status" value="1"/>
</dbReference>
<reference evidence="7" key="1">
    <citation type="submission" date="2019-08" db="EMBL/GenBank/DDBJ databases">
        <authorList>
            <person name="Kucharzyk K."/>
            <person name="Murdoch R.W."/>
            <person name="Higgins S."/>
            <person name="Loffler F."/>
        </authorList>
    </citation>
    <scope>NUCLEOTIDE SEQUENCE</scope>
</reference>
<comment type="subcellular location">
    <subcellularLocation>
        <location evidence="1">Cell membrane</location>
        <topology evidence="1">Single-pass membrane protein</topology>
    </subcellularLocation>
</comment>
<evidence type="ECO:0000256" key="5">
    <source>
        <dbReference type="ARBA" id="ARBA00023136"/>
    </source>
</evidence>
<dbReference type="AlphaFoldDB" id="A0A644SVJ0"/>
<feature type="transmembrane region" description="Helical" evidence="6">
    <location>
        <begin position="12"/>
        <end position="32"/>
    </location>
</feature>
<proteinExistence type="predicted"/>
<gene>
    <name evidence="7" type="ORF">SDC9_04262</name>
</gene>
<keyword evidence="2" id="KW-1003">Cell membrane</keyword>
<name>A0A644SVJ0_9ZZZZ</name>
<evidence type="ECO:0000256" key="6">
    <source>
        <dbReference type="SAM" id="Phobius"/>
    </source>
</evidence>
<keyword evidence="4 6" id="KW-1133">Transmembrane helix</keyword>